<organism evidence="1 2">
    <name type="scientific">Sphingobium baderi LL03</name>
    <dbReference type="NCBI Taxonomy" id="1114964"/>
    <lineage>
        <taxon>Bacteria</taxon>
        <taxon>Pseudomonadati</taxon>
        <taxon>Pseudomonadota</taxon>
        <taxon>Alphaproteobacteria</taxon>
        <taxon>Sphingomonadales</taxon>
        <taxon>Sphingomonadaceae</taxon>
        <taxon>Sphingobium</taxon>
    </lineage>
</organism>
<gene>
    <name evidence="1" type="ORF">L485_12245</name>
</gene>
<evidence type="ECO:0000313" key="1">
    <source>
        <dbReference type="EMBL" id="EQB00711.1"/>
    </source>
</evidence>
<dbReference type="EMBL" id="ATIB01000068">
    <property type="protein sequence ID" value="EQB00711.1"/>
    <property type="molecule type" value="Genomic_DNA"/>
</dbReference>
<dbReference type="Proteomes" id="UP000015524">
    <property type="component" value="Unassembled WGS sequence"/>
</dbReference>
<proteinExistence type="predicted"/>
<accession>T0GAC4</accession>
<protein>
    <submittedName>
        <fullName evidence="1">Uncharacterized protein</fullName>
    </submittedName>
</protein>
<name>T0GAC4_9SPHN</name>
<keyword evidence="2" id="KW-1185">Reference proteome</keyword>
<sequence>MPNLRLACDAQPMHFWLVVHVVPAGSDFYPSRHDRGTVGHDYGLTRQPAWA</sequence>
<evidence type="ECO:0000313" key="2">
    <source>
        <dbReference type="Proteomes" id="UP000015524"/>
    </source>
</evidence>
<dbReference type="AlphaFoldDB" id="T0GAC4"/>
<comment type="caution">
    <text evidence="1">The sequence shown here is derived from an EMBL/GenBank/DDBJ whole genome shotgun (WGS) entry which is preliminary data.</text>
</comment>
<reference evidence="1 2" key="1">
    <citation type="journal article" date="2013" name="Genome Announc.">
        <title>Draft Genome Sequence of a Hexachlorocyclohexane-Degrading Bacterium, Sphingobium baderi Strain LL03T.</title>
        <authorList>
            <person name="Kaur J."/>
            <person name="Verma H."/>
            <person name="Tripathi C."/>
            <person name="Khurana J.P."/>
            <person name="Lal R."/>
        </authorList>
    </citation>
    <scope>NUCLEOTIDE SEQUENCE [LARGE SCALE GENOMIC DNA]</scope>
    <source>
        <strain evidence="1 2">LL03</strain>
    </source>
</reference>